<dbReference type="SUPFAM" id="SSF81383">
    <property type="entry name" value="F-box domain"/>
    <property type="match status" value="1"/>
</dbReference>
<organism evidence="2 3">
    <name type="scientific">Prunus persica</name>
    <name type="common">Peach</name>
    <name type="synonym">Amygdalus persica</name>
    <dbReference type="NCBI Taxonomy" id="3760"/>
    <lineage>
        <taxon>Eukaryota</taxon>
        <taxon>Viridiplantae</taxon>
        <taxon>Streptophyta</taxon>
        <taxon>Embryophyta</taxon>
        <taxon>Tracheophyta</taxon>
        <taxon>Spermatophyta</taxon>
        <taxon>Magnoliopsida</taxon>
        <taxon>eudicotyledons</taxon>
        <taxon>Gunneridae</taxon>
        <taxon>Pentapetalae</taxon>
        <taxon>rosids</taxon>
        <taxon>fabids</taxon>
        <taxon>Rosales</taxon>
        <taxon>Rosaceae</taxon>
        <taxon>Amygdaloideae</taxon>
        <taxon>Amygdaleae</taxon>
        <taxon>Prunus</taxon>
    </lineage>
</organism>
<dbReference type="EMBL" id="CM007658">
    <property type="protein sequence ID" value="ONH92034.1"/>
    <property type="molecule type" value="Genomic_DNA"/>
</dbReference>
<dbReference type="InterPro" id="IPR029071">
    <property type="entry name" value="Ubiquitin-like_domsf"/>
</dbReference>
<dbReference type="AlphaFoldDB" id="A0A251N1B7"/>
<dbReference type="Gene3D" id="3.40.1000.30">
    <property type="match status" value="1"/>
</dbReference>
<protein>
    <recommendedName>
        <fullName evidence="1">F-box domain-containing protein</fullName>
    </recommendedName>
</protein>
<keyword evidence="3" id="KW-1185">Reference proteome</keyword>
<dbReference type="PROSITE" id="PS50181">
    <property type="entry name" value="FBOX"/>
    <property type="match status" value="1"/>
</dbReference>
<evidence type="ECO:0000259" key="1">
    <source>
        <dbReference type="PROSITE" id="PS50181"/>
    </source>
</evidence>
<proteinExistence type="predicted"/>
<dbReference type="Pfam" id="PF12937">
    <property type="entry name" value="F-box-like"/>
    <property type="match status" value="1"/>
</dbReference>
<dbReference type="Gene3D" id="1.20.1280.50">
    <property type="match status" value="1"/>
</dbReference>
<accession>A0A251N1B7</accession>
<sequence length="497" mass="54949">MKLRVRSIETKETLRVEVPNLCSLHQLKQTISQLISASPSSLRLSLNRRDELHASSPDDSLHSLGLTSGDLIFYTLDPSSQTLAPPPHSISHSSVQSHNQILTTGVPQGSNFQNPETLIGEGSAAGDSIAEEQRSLVSNSETLVASGAERMEIDDGSDGIGLKKYSVPFFLKRVLREELGEDRSNHKLLVIAVHAAVLESGFVGFDSVSGMGANRFHLADEWPRTAITMSLSYTLPEILKNRGNNGNGVEGVMLKFQSLGRFVNVYGSLASGGAGPYRVCLDEHRFAPIIESVWENKNVNERDGLVSEREVFEFWKIVKDGITLPLLIDLCAKAGLPAPPSLMRLPPELKMKILEPLSGVDIAKVGGVCKELRNLANNDELWKKKYAEEFGSGTGGEGTMINWKHKFARNWEIAEQQRKAVGYWRSYERPYFNRIRRDPNPLFVPPVPGIIGGDYDRFPVFGALNPTGQSHPILQPPRRFPARRNFSPNCNLEGFLG</sequence>
<dbReference type="Gramene" id="ONH92034">
    <property type="protein sequence ID" value="ONH92034"/>
    <property type="gene ID" value="PRUPE_8G150500"/>
</dbReference>
<name>A0A251N1B7_PRUPE</name>
<dbReference type="STRING" id="3760.A0A251N1B7"/>
<dbReference type="eggNOG" id="ENOG502QTNJ">
    <property type="taxonomic scope" value="Eukaryota"/>
</dbReference>
<dbReference type="Gene3D" id="3.10.20.90">
    <property type="entry name" value="Phosphatidylinositol 3-kinase Catalytic Subunit, Chain A, domain 1"/>
    <property type="match status" value="1"/>
</dbReference>
<dbReference type="InterPro" id="IPR036047">
    <property type="entry name" value="F-box-like_dom_sf"/>
</dbReference>
<evidence type="ECO:0000313" key="3">
    <source>
        <dbReference type="Proteomes" id="UP000006882"/>
    </source>
</evidence>
<dbReference type="InterPro" id="IPR001810">
    <property type="entry name" value="F-box_dom"/>
</dbReference>
<dbReference type="SUPFAM" id="SSF54236">
    <property type="entry name" value="Ubiquitin-like"/>
    <property type="match status" value="1"/>
</dbReference>
<dbReference type="OrthoDB" id="101791at2759"/>
<dbReference type="Proteomes" id="UP000006882">
    <property type="component" value="Chromosome G8"/>
</dbReference>
<dbReference type="PANTHER" id="PTHR47602:SF2">
    <property type="entry name" value="F-BOX PROTEIN SKIP22"/>
    <property type="match status" value="1"/>
</dbReference>
<dbReference type="SMR" id="A0A251N1B7"/>
<dbReference type="PANTHER" id="PTHR47602">
    <property type="entry name" value="F-BOX PROTEIN SKIP22"/>
    <property type="match status" value="1"/>
</dbReference>
<gene>
    <name evidence="2" type="ORF">PRUPE_8G150500</name>
</gene>
<dbReference type="SMART" id="SM00256">
    <property type="entry name" value="FBOX"/>
    <property type="match status" value="1"/>
</dbReference>
<feature type="domain" description="F-box" evidence="1">
    <location>
        <begin position="339"/>
        <end position="385"/>
    </location>
</feature>
<evidence type="ECO:0000313" key="2">
    <source>
        <dbReference type="EMBL" id="ONH92034.1"/>
    </source>
</evidence>
<reference evidence="2 3" key="1">
    <citation type="journal article" date="2013" name="Nat. Genet.">
        <title>The high-quality draft genome of peach (Prunus persica) identifies unique patterns of genetic diversity, domestication and genome evolution.</title>
        <authorList>
            <consortium name="International Peach Genome Initiative"/>
            <person name="Verde I."/>
            <person name="Abbott A.G."/>
            <person name="Scalabrin S."/>
            <person name="Jung S."/>
            <person name="Shu S."/>
            <person name="Marroni F."/>
            <person name="Zhebentyayeva T."/>
            <person name="Dettori M.T."/>
            <person name="Grimwood J."/>
            <person name="Cattonaro F."/>
            <person name="Zuccolo A."/>
            <person name="Rossini L."/>
            <person name="Jenkins J."/>
            <person name="Vendramin E."/>
            <person name="Meisel L.A."/>
            <person name="Decroocq V."/>
            <person name="Sosinski B."/>
            <person name="Prochnik S."/>
            <person name="Mitros T."/>
            <person name="Policriti A."/>
            <person name="Cipriani G."/>
            <person name="Dondini L."/>
            <person name="Ficklin S."/>
            <person name="Goodstein D.M."/>
            <person name="Xuan P."/>
            <person name="Del Fabbro C."/>
            <person name="Aramini V."/>
            <person name="Copetti D."/>
            <person name="Gonzalez S."/>
            <person name="Horner D.S."/>
            <person name="Falchi R."/>
            <person name="Lucas S."/>
            <person name="Mica E."/>
            <person name="Maldonado J."/>
            <person name="Lazzari B."/>
            <person name="Bielenberg D."/>
            <person name="Pirona R."/>
            <person name="Miculan M."/>
            <person name="Barakat A."/>
            <person name="Testolin R."/>
            <person name="Stella A."/>
            <person name="Tartarini S."/>
            <person name="Tonutti P."/>
            <person name="Arus P."/>
            <person name="Orellana A."/>
            <person name="Wells C."/>
            <person name="Main D."/>
            <person name="Vizzotto G."/>
            <person name="Silva H."/>
            <person name="Salamini F."/>
            <person name="Schmutz J."/>
            <person name="Morgante M."/>
            <person name="Rokhsar D.S."/>
        </authorList>
    </citation>
    <scope>NUCLEOTIDE SEQUENCE [LARGE SCALE GENOMIC DNA]</scope>
    <source>
        <strain evidence="3">cv. Nemared</strain>
    </source>
</reference>
<dbReference type="CDD" id="cd22165">
    <property type="entry name" value="F-box_AtSKIP22-like"/>
    <property type="match status" value="1"/>
</dbReference>